<feature type="domain" description="Ion transport" evidence="6">
    <location>
        <begin position="12"/>
        <end position="226"/>
    </location>
</feature>
<evidence type="ECO:0000313" key="8">
    <source>
        <dbReference type="Proteomes" id="UP000190867"/>
    </source>
</evidence>
<name>A0A1T0AUE8_9PAST</name>
<dbReference type="Pfam" id="PF00520">
    <property type="entry name" value="Ion_trans"/>
    <property type="match status" value="1"/>
</dbReference>
<evidence type="ECO:0000256" key="2">
    <source>
        <dbReference type="ARBA" id="ARBA00022692"/>
    </source>
</evidence>
<feature type="transmembrane region" description="Helical" evidence="5">
    <location>
        <begin position="195"/>
        <end position="218"/>
    </location>
</feature>
<dbReference type="SUPFAM" id="SSF81324">
    <property type="entry name" value="Voltage-gated potassium channels"/>
    <property type="match status" value="1"/>
</dbReference>
<dbReference type="InterPro" id="IPR005821">
    <property type="entry name" value="Ion_trans_dom"/>
</dbReference>
<dbReference type="InterPro" id="IPR043203">
    <property type="entry name" value="VGCC_Ca_Na"/>
</dbReference>
<feature type="transmembrane region" description="Helical" evidence="5">
    <location>
        <begin position="122"/>
        <end position="147"/>
    </location>
</feature>
<dbReference type="EMBL" id="MUYA01000004">
    <property type="protein sequence ID" value="OOR99975.1"/>
    <property type="molecule type" value="Genomic_DNA"/>
</dbReference>
<gene>
    <name evidence="7" type="ORF">B0187_03980</name>
</gene>
<protein>
    <recommendedName>
        <fullName evidence="6">Ion transport domain-containing protein</fullName>
    </recommendedName>
</protein>
<reference evidence="7 8" key="1">
    <citation type="submission" date="2017-02" db="EMBL/GenBank/DDBJ databases">
        <title>Draft genome sequence of Haemophilus paracuniculus CCUG 43573 type strain.</title>
        <authorList>
            <person name="Engstrom-Jakobsson H."/>
            <person name="Salva-Serra F."/>
            <person name="Thorell K."/>
            <person name="Gonzales-Siles L."/>
            <person name="Karlsson R."/>
            <person name="Boulund F."/>
            <person name="Engstrand L."/>
            <person name="Kristiansson E."/>
            <person name="Moore E."/>
        </authorList>
    </citation>
    <scope>NUCLEOTIDE SEQUENCE [LARGE SCALE GENOMIC DNA]</scope>
    <source>
        <strain evidence="7 8">CCUG 43573</strain>
    </source>
</reference>
<keyword evidence="4 5" id="KW-0472">Membrane</keyword>
<dbReference type="GO" id="GO:0005248">
    <property type="term" value="F:voltage-gated sodium channel activity"/>
    <property type="evidence" value="ECO:0007669"/>
    <property type="project" value="TreeGrafter"/>
</dbReference>
<dbReference type="Gene3D" id="1.20.120.350">
    <property type="entry name" value="Voltage-gated potassium channels. Chain C"/>
    <property type="match status" value="1"/>
</dbReference>
<evidence type="ECO:0000256" key="5">
    <source>
        <dbReference type="SAM" id="Phobius"/>
    </source>
</evidence>
<sequence>MQNKLRHFIHGKFFHDFIVSVIIINAIIVGLDTSKTISAQFGDWISLINNACLFIFTIEILLRIVVEKLTFFKRGWNVFDFFIIATSLITEIGVFSVFRIFRIIRILRLVSLIPKMRIVSQALFKTMSSMLGVAVLLVILFYIYAVVATHLYGEQFPQWFGTLGESFYTLFQIMTFESWSMGIVRSVMAVYPNAWIIFISFLLITSYIILNIAIGIVVDCIGEIKNADCQCSEQENNQTELLTKISDLEKEILELKMLLKQHLK</sequence>
<keyword evidence="3 5" id="KW-1133">Transmembrane helix</keyword>
<evidence type="ECO:0000313" key="7">
    <source>
        <dbReference type="EMBL" id="OOR99975.1"/>
    </source>
</evidence>
<organism evidence="7 8">
    <name type="scientific">Haemophilus paracuniculus</name>
    <dbReference type="NCBI Taxonomy" id="734"/>
    <lineage>
        <taxon>Bacteria</taxon>
        <taxon>Pseudomonadati</taxon>
        <taxon>Pseudomonadota</taxon>
        <taxon>Gammaproteobacteria</taxon>
        <taxon>Pasteurellales</taxon>
        <taxon>Pasteurellaceae</taxon>
        <taxon>Haemophilus</taxon>
    </lineage>
</organism>
<evidence type="ECO:0000256" key="1">
    <source>
        <dbReference type="ARBA" id="ARBA00004141"/>
    </source>
</evidence>
<dbReference type="PANTHER" id="PTHR10037">
    <property type="entry name" value="VOLTAGE-GATED CATION CHANNEL CALCIUM AND SODIUM"/>
    <property type="match status" value="1"/>
</dbReference>
<evidence type="ECO:0000256" key="3">
    <source>
        <dbReference type="ARBA" id="ARBA00022989"/>
    </source>
</evidence>
<dbReference type="Gene3D" id="1.10.287.70">
    <property type="match status" value="1"/>
</dbReference>
<dbReference type="InterPro" id="IPR027359">
    <property type="entry name" value="Volt_channel_dom_sf"/>
</dbReference>
<accession>A0A1T0AUE8</accession>
<comment type="caution">
    <text evidence="7">The sequence shown here is derived from an EMBL/GenBank/DDBJ whole genome shotgun (WGS) entry which is preliminary data.</text>
</comment>
<dbReference type="OrthoDB" id="5297065at2"/>
<keyword evidence="2 5" id="KW-0812">Transmembrane</keyword>
<dbReference type="AlphaFoldDB" id="A0A1T0AUE8"/>
<evidence type="ECO:0000256" key="4">
    <source>
        <dbReference type="ARBA" id="ARBA00023136"/>
    </source>
</evidence>
<evidence type="ECO:0000259" key="6">
    <source>
        <dbReference type="Pfam" id="PF00520"/>
    </source>
</evidence>
<comment type="subcellular location">
    <subcellularLocation>
        <location evidence="1">Membrane</location>
        <topology evidence="1">Multi-pass membrane protein</topology>
    </subcellularLocation>
</comment>
<dbReference type="Proteomes" id="UP000190867">
    <property type="component" value="Unassembled WGS sequence"/>
</dbReference>
<keyword evidence="8" id="KW-1185">Reference proteome</keyword>
<dbReference type="PANTHER" id="PTHR10037:SF62">
    <property type="entry name" value="SODIUM CHANNEL PROTEIN 60E"/>
    <property type="match status" value="1"/>
</dbReference>
<feature type="transmembrane region" description="Helical" evidence="5">
    <location>
        <begin position="13"/>
        <end position="32"/>
    </location>
</feature>
<dbReference type="GO" id="GO:0001518">
    <property type="term" value="C:voltage-gated sodium channel complex"/>
    <property type="evidence" value="ECO:0007669"/>
    <property type="project" value="TreeGrafter"/>
</dbReference>
<proteinExistence type="predicted"/>
<dbReference type="RefSeq" id="WP_078236564.1">
    <property type="nucleotide sequence ID" value="NZ_MUYA01000004.1"/>
</dbReference>
<feature type="transmembrane region" description="Helical" evidence="5">
    <location>
        <begin position="44"/>
        <end position="66"/>
    </location>
</feature>
<feature type="transmembrane region" description="Helical" evidence="5">
    <location>
        <begin position="78"/>
        <end position="101"/>
    </location>
</feature>